<feature type="non-terminal residue" evidence="4">
    <location>
        <position position="112"/>
    </location>
</feature>
<sequence>SDLYFPPWPRGGRGHGGFLQEGIVVDRCEIPFSPSEDDKSKLQSRLMRKLGDMAFPFTLNFPKIAPNSVLIRGDEGDAAHMGVNYEVRVHLGDSPDDHKGSKKASVTMGIRK</sequence>
<gene>
    <name evidence="4" type="ORF">FKW44_015986</name>
</gene>
<dbReference type="InterPro" id="IPR014756">
    <property type="entry name" value="Ig_E-set"/>
</dbReference>
<proteinExistence type="inferred from homology"/>
<protein>
    <recommendedName>
        <fullName evidence="3">Arrestin-like N-terminal domain-containing protein</fullName>
    </recommendedName>
</protein>
<evidence type="ECO:0000313" key="4">
    <source>
        <dbReference type="EMBL" id="QQP41568.1"/>
    </source>
</evidence>
<dbReference type="GO" id="GO:0001664">
    <property type="term" value="F:G protein-coupled receptor binding"/>
    <property type="evidence" value="ECO:0007669"/>
    <property type="project" value="TreeGrafter"/>
</dbReference>
<dbReference type="AlphaFoldDB" id="A0A7T8H190"/>
<dbReference type="Gene3D" id="2.60.40.840">
    <property type="match status" value="1"/>
</dbReference>
<dbReference type="OrthoDB" id="298939at2759"/>
<reference evidence="5" key="1">
    <citation type="submission" date="2021-01" db="EMBL/GenBank/DDBJ databases">
        <title>Caligus Genome Assembly.</title>
        <authorList>
            <person name="Gallardo-Escarate C."/>
        </authorList>
    </citation>
    <scope>NUCLEOTIDE SEQUENCE [LARGE SCALE GENOMIC DNA]</scope>
</reference>
<dbReference type="InterPro" id="IPR000698">
    <property type="entry name" value="Arrestin"/>
</dbReference>
<dbReference type="GO" id="GO:0005737">
    <property type="term" value="C:cytoplasm"/>
    <property type="evidence" value="ECO:0007669"/>
    <property type="project" value="TreeGrafter"/>
</dbReference>
<organism evidence="4 5">
    <name type="scientific">Caligus rogercresseyi</name>
    <name type="common">Sea louse</name>
    <dbReference type="NCBI Taxonomy" id="217165"/>
    <lineage>
        <taxon>Eukaryota</taxon>
        <taxon>Metazoa</taxon>
        <taxon>Ecdysozoa</taxon>
        <taxon>Arthropoda</taxon>
        <taxon>Crustacea</taxon>
        <taxon>Multicrustacea</taxon>
        <taxon>Hexanauplia</taxon>
        <taxon>Copepoda</taxon>
        <taxon>Siphonostomatoida</taxon>
        <taxon>Caligidae</taxon>
        <taxon>Caligus</taxon>
    </lineage>
</organism>
<dbReference type="PANTHER" id="PTHR11792:SF17">
    <property type="entry name" value="KURTZ ARRESTIN"/>
    <property type="match status" value="1"/>
</dbReference>
<evidence type="ECO:0000256" key="1">
    <source>
        <dbReference type="ARBA" id="ARBA00005298"/>
    </source>
</evidence>
<dbReference type="Proteomes" id="UP000595437">
    <property type="component" value="Chromosome 10"/>
</dbReference>
<name>A0A7T8H190_CALRO</name>
<feature type="domain" description="Arrestin-like N-terminal" evidence="3">
    <location>
        <begin position="39"/>
        <end position="102"/>
    </location>
</feature>
<dbReference type="PANTHER" id="PTHR11792">
    <property type="entry name" value="ARRESTIN"/>
    <property type="match status" value="1"/>
</dbReference>
<dbReference type="GO" id="GO:0007165">
    <property type="term" value="P:signal transduction"/>
    <property type="evidence" value="ECO:0007669"/>
    <property type="project" value="InterPro"/>
</dbReference>
<dbReference type="InterPro" id="IPR014753">
    <property type="entry name" value="Arrestin_N"/>
</dbReference>
<dbReference type="EMBL" id="CP045899">
    <property type="protein sequence ID" value="QQP41568.1"/>
    <property type="molecule type" value="Genomic_DNA"/>
</dbReference>
<comment type="similarity">
    <text evidence="1">Belongs to the arrestin family.</text>
</comment>
<feature type="non-terminal residue" evidence="4">
    <location>
        <position position="1"/>
    </location>
</feature>
<evidence type="ECO:0000256" key="2">
    <source>
        <dbReference type="SAM" id="MobiDB-lite"/>
    </source>
</evidence>
<dbReference type="SUPFAM" id="SSF81296">
    <property type="entry name" value="E set domains"/>
    <property type="match status" value="1"/>
</dbReference>
<dbReference type="GO" id="GO:0002031">
    <property type="term" value="P:G protein-coupled receptor internalization"/>
    <property type="evidence" value="ECO:0007669"/>
    <property type="project" value="TreeGrafter"/>
</dbReference>
<feature type="region of interest" description="Disordered" evidence="2">
    <location>
        <begin position="91"/>
        <end position="112"/>
    </location>
</feature>
<dbReference type="InterPro" id="IPR011021">
    <property type="entry name" value="Arrestin-like_N"/>
</dbReference>
<evidence type="ECO:0000313" key="5">
    <source>
        <dbReference type="Proteomes" id="UP000595437"/>
    </source>
</evidence>
<accession>A0A7T8H190</accession>
<evidence type="ECO:0000259" key="3">
    <source>
        <dbReference type="Pfam" id="PF00339"/>
    </source>
</evidence>
<dbReference type="Pfam" id="PF00339">
    <property type="entry name" value="Arrestin_N"/>
    <property type="match status" value="1"/>
</dbReference>
<keyword evidence="5" id="KW-1185">Reference proteome</keyword>